<dbReference type="InterPro" id="IPR038157">
    <property type="entry name" value="FeoA_core_dom"/>
</dbReference>
<dbReference type="AlphaFoldDB" id="A0A0A7HFQ3"/>
<dbReference type="GeneID" id="29419357"/>
<dbReference type="Pfam" id="PF04023">
    <property type="entry name" value="FeoA"/>
    <property type="match status" value="1"/>
</dbReference>
<organism evidence="3">
    <name type="scientific">Clostridium tyrobutyricum</name>
    <dbReference type="NCBI Taxonomy" id="1519"/>
    <lineage>
        <taxon>Bacteria</taxon>
        <taxon>Bacillati</taxon>
        <taxon>Bacillota</taxon>
        <taxon>Clostridia</taxon>
        <taxon>Eubacteriales</taxon>
        <taxon>Clostridiaceae</taxon>
        <taxon>Clostridium</taxon>
    </lineage>
</organism>
<dbReference type="PANTHER" id="PTHR43151">
    <property type="entry name" value="FEOA FAMILY PROTEIN"/>
    <property type="match status" value="1"/>
</dbReference>
<name>A0A0A7HFQ3_CLOTY</name>
<dbReference type="EMBL" id="KM108037">
    <property type="protein sequence ID" value="AIZ03699.1"/>
    <property type="molecule type" value="Genomic_DNA"/>
</dbReference>
<evidence type="ECO:0000313" key="3">
    <source>
        <dbReference type="EMBL" id="AIZ03699.1"/>
    </source>
</evidence>
<keyword evidence="1" id="KW-0408">Iron</keyword>
<dbReference type="PANTHER" id="PTHR43151:SF1">
    <property type="entry name" value="SSR2333 PROTEIN"/>
    <property type="match status" value="1"/>
</dbReference>
<reference evidence="3" key="1">
    <citation type="submission" date="2014-07" db="EMBL/GenBank/DDBJ databases">
        <title>Clostridium tyrobutyricum BAS7.</title>
        <authorList>
            <person name="Kim S."/>
            <person name="Choi O."/>
            <person name="Woo H.M."/>
            <person name="Sang B.-I."/>
            <person name="Um Y."/>
        </authorList>
    </citation>
    <scope>NUCLEOTIDE SEQUENCE</scope>
    <source>
        <strain evidence="3">BAS7</strain>
    </source>
</reference>
<gene>
    <name evidence="3" type="primary">feoA</name>
    <name evidence="3" type="ORF">CTB_09490</name>
</gene>
<evidence type="ECO:0000259" key="2">
    <source>
        <dbReference type="SMART" id="SM00899"/>
    </source>
</evidence>
<protein>
    <recommendedName>
        <fullName evidence="2">Ferrous iron transporter FeoA-like domain-containing protein</fullName>
    </recommendedName>
</protein>
<dbReference type="GO" id="GO:0046914">
    <property type="term" value="F:transition metal ion binding"/>
    <property type="evidence" value="ECO:0007669"/>
    <property type="project" value="InterPro"/>
</dbReference>
<dbReference type="Gene3D" id="2.30.30.90">
    <property type="match status" value="1"/>
</dbReference>
<proteinExistence type="predicted"/>
<dbReference type="PATRIC" id="fig|1519.11.peg.1619"/>
<evidence type="ECO:0000256" key="1">
    <source>
        <dbReference type="ARBA" id="ARBA00023004"/>
    </source>
</evidence>
<feature type="domain" description="Ferrous iron transporter FeoA-like" evidence="2">
    <location>
        <begin position="1"/>
        <end position="69"/>
    </location>
</feature>
<dbReference type="RefSeq" id="WP_017751544.1">
    <property type="nucleotide sequence ID" value="NZ_CABJAO010000017.1"/>
</dbReference>
<dbReference type="InterPro" id="IPR007167">
    <property type="entry name" value="Fe-transptr_FeoA-like"/>
</dbReference>
<dbReference type="STRING" id="1519.CTK_C16190"/>
<accession>A0A0A7HFQ3</accession>
<dbReference type="InterPro" id="IPR053184">
    <property type="entry name" value="FeoA-like"/>
</dbReference>
<dbReference type="SMART" id="SM00899">
    <property type="entry name" value="FeoA"/>
    <property type="match status" value="1"/>
</dbReference>
<dbReference type="KEGG" id="ctyk:CTK_C16190"/>
<dbReference type="SUPFAM" id="SSF50037">
    <property type="entry name" value="C-terminal domain of transcriptional repressors"/>
    <property type="match status" value="1"/>
</dbReference>
<dbReference type="InterPro" id="IPR008988">
    <property type="entry name" value="Transcriptional_repressor_C"/>
</dbReference>
<sequence>MPITMVKVGESGSIKGIRGNDDIRRHLEHLGFVLGESVTVVAEIAGNLIVKVKNARIALSKSMANRIVV</sequence>